<evidence type="ECO:0000256" key="2">
    <source>
        <dbReference type="ARBA" id="ARBA00022737"/>
    </source>
</evidence>
<evidence type="ECO:0000256" key="4">
    <source>
        <dbReference type="ARBA" id="ARBA00022833"/>
    </source>
</evidence>
<organism evidence="9 10">
    <name type="scientific">Trichoplusia ni</name>
    <name type="common">Cabbage looper</name>
    <dbReference type="NCBI Taxonomy" id="7111"/>
    <lineage>
        <taxon>Eukaryota</taxon>
        <taxon>Metazoa</taxon>
        <taxon>Ecdysozoa</taxon>
        <taxon>Arthropoda</taxon>
        <taxon>Hexapoda</taxon>
        <taxon>Insecta</taxon>
        <taxon>Pterygota</taxon>
        <taxon>Neoptera</taxon>
        <taxon>Endopterygota</taxon>
        <taxon>Lepidoptera</taxon>
        <taxon>Glossata</taxon>
        <taxon>Ditrysia</taxon>
        <taxon>Noctuoidea</taxon>
        <taxon>Noctuidae</taxon>
        <taxon>Plusiinae</taxon>
        <taxon>Trichoplusia</taxon>
    </lineage>
</organism>
<keyword evidence="1 6" id="KW-0479">Metal-binding</keyword>
<feature type="domain" description="C2H2-type" evidence="7">
    <location>
        <begin position="620"/>
        <end position="648"/>
    </location>
</feature>
<dbReference type="PROSITE" id="PS00028">
    <property type="entry name" value="ZINC_FINGER_C2H2_1"/>
    <property type="match status" value="13"/>
</dbReference>
<keyword evidence="4 6" id="KW-0862">Zinc</keyword>
<dbReference type="InterPro" id="IPR041661">
    <property type="entry name" value="ZN622/Rei1/Reh1_Znf-C2H2"/>
</dbReference>
<dbReference type="RefSeq" id="XP_026743955.1">
    <property type="nucleotide sequence ID" value="XM_026888154.1"/>
</dbReference>
<feature type="domain" description="C2H2-type" evidence="7">
    <location>
        <begin position="376"/>
        <end position="404"/>
    </location>
</feature>
<feature type="domain" description="C2H2-type" evidence="7">
    <location>
        <begin position="649"/>
        <end position="672"/>
    </location>
</feature>
<feature type="binding site" evidence="6">
    <location>
        <position position="16"/>
    </location>
    <ligand>
        <name>Zn(2+)</name>
        <dbReference type="ChEBI" id="CHEBI:29105"/>
    </ligand>
</feature>
<keyword evidence="9" id="KW-1185">Reference proteome</keyword>
<evidence type="ECO:0000256" key="6">
    <source>
        <dbReference type="PROSITE-ProRule" id="PRU01263"/>
    </source>
</evidence>
<feature type="domain" description="ZAD" evidence="8">
    <location>
        <begin position="14"/>
        <end position="95"/>
    </location>
</feature>
<feature type="domain" description="C2H2-type" evidence="7">
    <location>
        <begin position="733"/>
        <end position="760"/>
    </location>
</feature>
<evidence type="ECO:0000256" key="1">
    <source>
        <dbReference type="ARBA" id="ARBA00022723"/>
    </source>
</evidence>
<dbReference type="Proteomes" id="UP000322000">
    <property type="component" value="Chromosome 26"/>
</dbReference>
<dbReference type="Pfam" id="PF07776">
    <property type="entry name" value="zf-AD"/>
    <property type="match status" value="1"/>
</dbReference>
<feature type="domain" description="C2H2-type" evidence="7">
    <location>
        <begin position="349"/>
        <end position="377"/>
    </location>
</feature>
<keyword evidence="3 5" id="KW-0863">Zinc-finger</keyword>
<dbReference type="PANTHER" id="PTHR24379">
    <property type="entry name" value="KRAB AND ZINC FINGER DOMAIN-CONTAINING"/>
    <property type="match status" value="1"/>
</dbReference>
<dbReference type="GO" id="GO:0005634">
    <property type="term" value="C:nucleus"/>
    <property type="evidence" value="ECO:0007669"/>
    <property type="project" value="InterPro"/>
</dbReference>
<dbReference type="GO" id="GO:0008270">
    <property type="term" value="F:zinc ion binding"/>
    <property type="evidence" value="ECO:0007669"/>
    <property type="project" value="UniProtKB-UniRule"/>
</dbReference>
<proteinExistence type="predicted"/>
<feature type="binding site" evidence="6">
    <location>
        <position position="19"/>
    </location>
    <ligand>
        <name>Zn(2+)</name>
        <dbReference type="ChEBI" id="CHEBI:29105"/>
    </ligand>
</feature>
<dbReference type="SUPFAM" id="SSF57667">
    <property type="entry name" value="beta-beta-alpha zinc fingers"/>
    <property type="match status" value="6"/>
</dbReference>
<keyword evidence="2" id="KW-0677">Repeat</keyword>
<protein>
    <submittedName>
        <fullName evidence="10">PR domain zinc finger protein 5-like isoform X3</fullName>
    </submittedName>
</protein>
<accession>A0A7E5WT34</accession>
<dbReference type="Gene3D" id="3.30.160.60">
    <property type="entry name" value="Classic Zinc Finger"/>
    <property type="match status" value="8"/>
</dbReference>
<feature type="binding site" evidence="6">
    <location>
        <position position="68"/>
    </location>
    <ligand>
        <name>Zn(2+)</name>
        <dbReference type="ChEBI" id="CHEBI:29105"/>
    </ligand>
</feature>
<evidence type="ECO:0000256" key="5">
    <source>
        <dbReference type="PROSITE-ProRule" id="PRU00042"/>
    </source>
</evidence>
<dbReference type="SMART" id="SM00868">
    <property type="entry name" value="zf-AD"/>
    <property type="match status" value="1"/>
</dbReference>
<evidence type="ECO:0000313" key="10">
    <source>
        <dbReference type="RefSeq" id="XP_026743955.1"/>
    </source>
</evidence>
<name>A0A7E5WT34_TRINI</name>
<evidence type="ECO:0000259" key="8">
    <source>
        <dbReference type="PROSITE" id="PS51915"/>
    </source>
</evidence>
<dbReference type="InterPro" id="IPR036236">
    <property type="entry name" value="Znf_C2H2_sf"/>
</dbReference>
<dbReference type="GeneID" id="113505460"/>
<feature type="domain" description="C2H2-type" evidence="7">
    <location>
        <begin position="761"/>
        <end position="788"/>
    </location>
</feature>
<gene>
    <name evidence="10" type="primary">LOC113505460</name>
</gene>
<sequence>MMEFDEIVVKETPGLCRCCLSEGCYKDLGSEYSWMNETEVYADMLLECFDISITQHNEGPNGPNRLICEVCITRLRDACNFKKQVLDSEKKFIDMMGRGEFRPKMLIYQTQMKAEDAVEAVADDAEVEYLEDDIDFGEEDLIKDETEPSVSDITVSTLPVKGKRGRPRKNALVKPEKRLKTKVDDKKKVVAKGLESEPTKNSANYLRRRNLQILFNNTTLIPFKWRGKYMCFFCGDDFDTYEVLKKHTKSHGLCSHKDRALKLVKASDSEIKIDVSDVTCEICSKTFSDLDKIVDHLILEHSLPYNRNVELMMSAYRLIDLQCLLCDTKFNYLRKLISHMNNFHPNNCFMCQDCDQKFNKKRDLDSHVRFHHRKEYACMKCQQTFPSNSALHTHRTNAHSSTCNICFKTFSSDSKRLVHMKRDHDDQTECGFCQRVLTTKQAFLRHAAICTENTKKDVIVIDDEEKKQSVKELRSSIACIFNMSTALPFKFFMNRFRCFYCPKDFTTSDDLKQHTLSEHPLCDISFKSMKLRNRYDGVQIKIDISNLSCKLCLEELTDLDDLIRHLTSEHKVNCDKSLESNIQCFKLIKDNFPCPICGEIFRYFGLLLNHISRAHTDNKYICMYCGKSFRTDPNLRAHVSRRHTNLGNYKCSDCDLVFPTNNALKIHLGAVHGSKIIQCSECLDKFTSQYWMQRHMITIHGTGHKCSYCGKLFIKNSFMVNHVRRCHLKEKNVECSVCFERFFDGQRLKMHMVKHIGERNFHCDVCGKKFLWKRNLRGHMSSHIRNSNAQVT</sequence>
<feature type="domain" description="C2H2-type" evidence="7">
    <location>
        <begin position="401"/>
        <end position="429"/>
    </location>
</feature>
<dbReference type="SMART" id="SM00355">
    <property type="entry name" value="ZnF_C2H2"/>
    <property type="match status" value="16"/>
</dbReference>
<dbReference type="InterPro" id="IPR012934">
    <property type="entry name" value="Znf_AD"/>
</dbReference>
<feature type="domain" description="C2H2-type" evidence="7">
    <location>
        <begin position="592"/>
        <end position="620"/>
    </location>
</feature>
<dbReference type="InterPro" id="IPR013087">
    <property type="entry name" value="Znf_C2H2_type"/>
</dbReference>
<dbReference type="PROSITE" id="PS50157">
    <property type="entry name" value="ZINC_FINGER_C2H2_2"/>
    <property type="match status" value="11"/>
</dbReference>
<dbReference type="Pfam" id="PF00096">
    <property type="entry name" value="zf-C2H2"/>
    <property type="match status" value="4"/>
</dbReference>
<reference evidence="10" key="1">
    <citation type="submission" date="2025-08" db="UniProtKB">
        <authorList>
            <consortium name="RefSeq"/>
        </authorList>
    </citation>
    <scope>IDENTIFICATION</scope>
</reference>
<dbReference type="AlphaFoldDB" id="A0A7E5WT34"/>
<evidence type="ECO:0000313" key="9">
    <source>
        <dbReference type="Proteomes" id="UP000322000"/>
    </source>
</evidence>
<dbReference type="Pfam" id="PF13912">
    <property type="entry name" value="zf-C2H2_6"/>
    <property type="match status" value="1"/>
</dbReference>
<dbReference type="PANTHER" id="PTHR24379:SF121">
    <property type="entry name" value="C2H2-TYPE DOMAIN-CONTAINING PROTEIN"/>
    <property type="match status" value="1"/>
</dbReference>
<dbReference type="Pfam" id="PF12756">
    <property type="entry name" value="zf-C2H2_2"/>
    <property type="match status" value="1"/>
</dbReference>
<feature type="domain" description="C2H2-type" evidence="7">
    <location>
        <begin position="229"/>
        <end position="251"/>
    </location>
</feature>
<dbReference type="PROSITE" id="PS51915">
    <property type="entry name" value="ZAD"/>
    <property type="match status" value="1"/>
</dbReference>
<feature type="domain" description="C2H2-type" evidence="7">
    <location>
        <begin position="496"/>
        <end position="519"/>
    </location>
</feature>
<dbReference type="FunFam" id="3.30.160.60:FF:000671">
    <property type="entry name" value="Zinc finger protein 26"/>
    <property type="match status" value="1"/>
</dbReference>
<evidence type="ECO:0000259" key="7">
    <source>
        <dbReference type="PROSITE" id="PS50157"/>
    </source>
</evidence>
<evidence type="ECO:0000256" key="3">
    <source>
        <dbReference type="ARBA" id="ARBA00022771"/>
    </source>
</evidence>
<feature type="domain" description="C2H2-type" evidence="7">
    <location>
        <begin position="704"/>
        <end position="732"/>
    </location>
</feature>
<feature type="binding site" evidence="6">
    <location>
        <position position="71"/>
    </location>
    <ligand>
        <name>Zn(2+)</name>
        <dbReference type="ChEBI" id="CHEBI:29105"/>
    </ligand>
</feature>
<dbReference type="SUPFAM" id="SSF57716">
    <property type="entry name" value="Glucocorticoid receptor-like (DNA-binding domain)"/>
    <property type="match status" value="1"/>
</dbReference>